<name>A0ABS2DBD9_9SPHN</name>
<keyword evidence="1" id="KW-0732">Signal</keyword>
<gene>
    <name evidence="3" type="ORF">ILT43_17895</name>
</gene>
<feature type="chain" id="PRO_5046857572" evidence="1">
    <location>
        <begin position="20"/>
        <end position="253"/>
    </location>
</feature>
<sequence>MLKTIVTTALLLAPLPAAAQTVSNASGFVGFDANARIASNVTAQDMPSDTWTTTPRTMGVLARAVASGPSGGTVTTFGGTTGSWATDGLSGAIGTNAGWSFAAQPGEDGVGANFGDGLSWSYDFTLDRAATLSFNYAITADGATFGLQSWNFVINGAMTSLASGNAVTDPRGTGLLTFALAANTPYSLRLTTNGNVSSGNPLNNYSGRQDGDFRFAIGGARVPEPASWALMIAGIGVVGGALRRRSALVPVAA</sequence>
<dbReference type="NCBIfam" id="NF035944">
    <property type="entry name" value="PEPxxWA-CTERM"/>
    <property type="match status" value="1"/>
</dbReference>
<evidence type="ECO:0000256" key="1">
    <source>
        <dbReference type="SAM" id="SignalP"/>
    </source>
</evidence>
<reference evidence="3 4" key="1">
    <citation type="submission" date="2020-12" db="EMBL/GenBank/DDBJ databases">
        <title>Sphingomonas sp.</title>
        <authorList>
            <person name="Kim M.K."/>
        </authorList>
    </citation>
    <scope>NUCLEOTIDE SEQUENCE [LARGE SCALE GENOMIC DNA]</scope>
    <source>
        <strain evidence="3 4">BT552</strain>
    </source>
</reference>
<evidence type="ECO:0000313" key="4">
    <source>
        <dbReference type="Proteomes" id="UP000763641"/>
    </source>
</evidence>
<evidence type="ECO:0000313" key="3">
    <source>
        <dbReference type="EMBL" id="MBM6578260.1"/>
    </source>
</evidence>
<feature type="domain" description="Ice-binding protein C-terminal" evidence="2">
    <location>
        <begin position="222"/>
        <end position="245"/>
    </location>
</feature>
<accession>A0ABS2DBD9</accession>
<comment type="caution">
    <text evidence="3">The sequence shown here is derived from an EMBL/GenBank/DDBJ whole genome shotgun (WGS) entry which is preliminary data.</text>
</comment>
<keyword evidence="4" id="KW-1185">Reference proteome</keyword>
<dbReference type="NCBIfam" id="TIGR02595">
    <property type="entry name" value="PEP_CTERM"/>
    <property type="match status" value="1"/>
</dbReference>
<dbReference type="Pfam" id="PF07589">
    <property type="entry name" value="PEP-CTERM"/>
    <property type="match status" value="1"/>
</dbReference>
<dbReference type="InterPro" id="IPR013424">
    <property type="entry name" value="Ice-binding_C"/>
</dbReference>
<dbReference type="EMBL" id="JAFEMC010000006">
    <property type="protein sequence ID" value="MBM6578260.1"/>
    <property type="molecule type" value="Genomic_DNA"/>
</dbReference>
<proteinExistence type="predicted"/>
<organism evidence="3 4">
    <name type="scientific">Sphingomonas longa</name>
    <dbReference type="NCBI Taxonomy" id="2778730"/>
    <lineage>
        <taxon>Bacteria</taxon>
        <taxon>Pseudomonadati</taxon>
        <taxon>Pseudomonadota</taxon>
        <taxon>Alphaproteobacteria</taxon>
        <taxon>Sphingomonadales</taxon>
        <taxon>Sphingomonadaceae</taxon>
        <taxon>Sphingomonas</taxon>
    </lineage>
</organism>
<protein>
    <submittedName>
        <fullName evidence="3">PEP-CTERM sorting domain-containing protein</fullName>
    </submittedName>
</protein>
<dbReference type="Proteomes" id="UP000763641">
    <property type="component" value="Unassembled WGS sequence"/>
</dbReference>
<evidence type="ECO:0000259" key="2">
    <source>
        <dbReference type="Pfam" id="PF07589"/>
    </source>
</evidence>
<feature type="signal peptide" evidence="1">
    <location>
        <begin position="1"/>
        <end position="19"/>
    </location>
</feature>
<dbReference type="RefSeq" id="WP_204200349.1">
    <property type="nucleotide sequence ID" value="NZ_JAFEMC010000006.1"/>
</dbReference>